<protein>
    <submittedName>
        <fullName evidence="1">Uncharacterized protein</fullName>
    </submittedName>
</protein>
<gene>
    <name evidence="1" type="ORF">SCLAV_0256</name>
</gene>
<name>E2Q785_STRCL</name>
<dbReference type="Proteomes" id="UP000002357">
    <property type="component" value="Chromosome"/>
</dbReference>
<dbReference type="AlphaFoldDB" id="E2Q785"/>
<evidence type="ECO:0000313" key="2">
    <source>
        <dbReference type="Proteomes" id="UP000002357"/>
    </source>
</evidence>
<reference evidence="1 2" key="1">
    <citation type="journal article" date="2010" name="Genome Biol. Evol.">
        <title>The sequence of a 1.8-mb bacterial linear plasmid reveals a rich evolutionary reservoir of secondary metabolic pathways.</title>
        <authorList>
            <person name="Medema M.H."/>
            <person name="Trefzer A."/>
            <person name="Kovalchuk A."/>
            <person name="van den Berg M."/>
            <person name="Mueller U."/>
            <person name="Heijne W."/>
            <person name="Wu L."/>
            <person name="Alam M.T."/>
            <person name="Ronning C.M."/>
            <person name="Nierman W.C."/>
            <person name="Bovenberg R.A.L."/>
            <person name="Breitling R."/>
            <person name="Takano E."/>
        </authorList>
    </citation>
    <scope>NUCLEOTIDE SEQUENCE [LARGE SCALE GENOMIC DNA]</scope>
    <source>
        <strain evidence="2">ATCC 27064 / DSM 738 / JCM 4710 / NBRC 13307 / NCIMB 12785 / NRRL 3585 / VKM Ac-602</strain>
    </source>
</reference>
<accession>E2Q785</accession>
<proteinExistence type="predicted"/>
<evidence type="ECO:0000313" key="1">
    <source>
        <dbReference type="EMBL" id="EFG05332.1"/>
    </source>
</evidence>
<keyword evidence="2" id="KW-1185">Reference proteome</keyword>
<dbReference type="STRING" id="1901.BB341_26490"/>
<dbReference type="eggNOG" id="ENOG5032YW5">
    <property type="taxonomic scope" value="Bacteria"/>
</dbReference>
<sequence>MRIVRPDAAWRENLWTALCRTGDRGGIVPAGSFDGQYVWHPAADDHRLARACIDVKAGRVLSAGDVLQESRGDYDLRAHRSLVLASEAADSDLAERWLGEDPGPESTLLWARVAMVRALRAADAGDPRTGLLADIAETACDRAARMLPDDPTPWVARLALAPIRRPLDPAPRGLLTAPPGPWRLLTRTLGLDPWNREAHHRFLAFFFGRNGGTASARWDVVTFLSHRAPASSPLRLLPFVALAEEHDPRSLLGYRAWHRPQWVTVADGSYSDWFPSVAGYRFTPVLDLSYLAHALHLAGRPRQAGEVLKAMGPYAARMPWSVFGPPGEQLTRARRSCGLPVPASH</sequence>
<organism evidence="1 2">
    <name type="scientific">Streptomyces clavuligerus</name>
    <dbReference type="NCBI Taxonomy" id="1901"/>
    <lineage>
        <taxon>Bacteria</taxon>
        <taxon>Bacillati</taxon>
        <taxon>Actinomycetota</taxon>
        <taxon>Actinomycetes</taxon>
        <taxon>Kitasatosporales</taxon>
        <taxon>Streptomycetaceae</taxon>
        <taxon>Streptomyces</taxon>
    </lineage>
</organism>
<dbReference type="EMBL" id="CM000913">
    <property type="protein sequence ID" value="EFG05332.1"/>
    <property type="molecule type" value="Genomic_DNA"/>
</dbReference>